<evidence type="ECO:0000256" key="1">
    <source>
        <dbReference type="SAM" id="MobiDB-lite"/>
    </source>
</evidence>
<proteinExistence type="predicted"/>
<organism evidence="2 3">
    <name type="scientific">Hibiscus sabdariffa</name>
    <name type="common">roselle</name>
    <dbReference type="NCBI Taxonomy" id="183260"/>
    <lineage>
        <taxon>Eukaryota</taxon>
        <taxon>Viridiplantae</taxon>
        <taxon>Streptophyta</taxon>
        <taxon>Embryophyta</taxon>
        <taxon>Tracheophyta</taxon>
        <taxon>Spermatophyta</taxon>
        <taxon>Magnoliopsida</taxon>
        <taxon>eudicotyledons</taxon>
        <taxon>Gunneridae</taxon>
        <taxon>Pentapetalae</taxon>
        <taxon>rosids</taxon>
        <taxon>malvids</taxon>
        <taxon>Malvales</taxon>
        <taxon>Malvaceae</taxon>
        <taxon>Malvoideae</taxon>
        <taxon>Hibiscus</taxon>
    </lineage>
</organism>
<accession>A0ABR2PBY7</accession>
<comment type="caution">
    <text evidence="2">The sequence shown here is derived from an EMBL/GenBank/DDBJ whole genome shotgun (WGS) entry which is preliminary data.</text>
</comment>
<protein>
    <submittedName>
        <fullName evidence="2">Uncharacterized protein</fullName>
    </submittedName>
</protein>
<gene>
    <name evidence="2" type="ORF">V6N11_037668</name>
</gene>
<evidence type="ECO:0000313" key="2">
    <source>
        <dbReference type="EMBL" id="KAK8985949.1"/>
    </source>
</evidence>
<dbReference type="EMBL" id="JBBPBN010000066">
    <property type="protein sequence ID" value="KAK8985949.1"/>
    <property type="molecule type" value="Genomic_DNA"/>
</dbReference>
<sequence length="89" mass="10119">MVVTRIVHSPLVMDIGLKLRRAPRESSTGGQLACRRSTSKTQLDPHRILPPSAVMREVQVRRRSVAFHLFRSVLCCGKWLRTHVYGLPT</sequence>
<keyword evidence="3" id="KW-1185">Reference proteome</keyword>
<reference evidence="2 3" key="1">
    <citation type="journal article" date="2024" name="G3 (Bethesda)">
        <title>Genome assembly of Hibiscus sabdariffa L. provides insights into metabolisms of medicinal natural products.</title>
        <authorList>
            <person name="Kim T."/>
        </authorList>
    </citation>
    <scope>NUCLEOTIDE SEQUENCE [LARGE SCALE GENOMIC DNA]</scope>
    <source>
        <strain evidence="2">TK-2024</strain>
        <tissue evidence="2">Old leaves</tissue>
    </source>
</reference>
<feature type="region of interest" description="Disordered" evidence="1">
    <location>
        <begin position="22"/>
        <end position="46"/>
    </location>
</feature>
<dbReference type="Proteomes" id="UP001396334">
    <property type="component" value="Unassembled WGS sequence"/>
</dbReference>
<name>A0ABR2PBY7_9ROSI</name>
<evidence type="ECO:0000313" key="3">
    <source>
        <dbReference type="Proteomes" id="UP001396334"/>
    </source>
</evidence>